<protein>
    <recommendedName>
        <fullName evidence="3">Transcriptional regulator VspR</fullName>
    </recommendedName>
</protein>
<evidence type="ECO:0000313" key="1">
    <source>
        <dbReference type="EMBL" id="SFQ35099.1"/>
    </source>
</evidence>
<organism evidence="1 2">
    <name type="scientific">Enterovibrio norvegicus DSM 15893</name>
    <dbReference type="NCBI Taxonomy" id="1121869"/>
    <lineage>
        <taxon>Bacteria</taxon>
        <taxon>Pseudomonadati</taxon>
        <taxon>Pseudomonadota</taxon>
        <taxon>Gammaproteobacteria</taxon>
        <taxon>Vibrionales</taxon>
        <taxon>Vibrionaceae</taxon>
        <taxon>Enterovibrio</taxon>
    </lineage>
</organism>
<sequence length="172" mass="19784">MAIQKVNIQQAFYDVLIERDFDNFTALQLRDAVGATSQEKRKVIELRKLVYRTLNRLINKGLIVKDHACEGKKPVYLKAESFDTANWHILDHITNDTPQSISEGTTEWLNERLEQCESDFIACLSEFETYKDLCKQAPHLNAKLQDVRSKAREQSSRLLGEIRALKIAMSIS</sequence>
<evidence type="ECO:0008006" key="3">
    <source>
        <dbReference type="Google" id="ProtNLM"/>
    </source>
</evidence>
<dbReference type="RefSeq" id="WP_074928904.1">
    <property type="nucleotide sequence ID" value="NZ_FOWR01000074.1"/>
</dbReference>
<name>A0A1I5XT35_9GAMM</name>
<dbReference type="AlphaFoldDB" id="A0A1I5XT35"/>
<gene>
    <name evidence="1" type="ORF">SAMN03084138_04826</name>
</gene>
<reference evidence="1 2" key="1">
    <citation type="submission" date="2016-10" db="EMBL/GenBank/DDBJ databases">
        <authorList>
            <person name="de Groot N.N."/>
        </authorList>
    </citation>
    <scope>NUCLEOTIDE SEQUENCE [LARGE SCALE GENOMIC DNA]</scope>
    <source>
        <strain evidence="1 2">DSM 15893</strain>
    </source>
</reference>
<dbReference type="STRING" id="1121869.SAMN03084138_04826"/>
<dbReference type="Proteomes" id="UP000182692">
    <property type="component" value="Unassembled WGS sequence"/>
</dbReference>
<proteinExistence type="predicted"/>
<dbReference type="OrthoDB" id="5829733at2"/>
<dbReference type="GeneID" id="35869532"/>
<dbReference type="EMBL" id="FOWR01000074">
    <property type="protein sequence ID" value="SFQ35099.1"/>
    <property type="molecule type" value="Genomic_DNA"/>
</dbReference>
<evidence type="ECO:0000313" key="2">
    <source>
        <dbReference type="Proteomes" id="UP000182692"/>
    </source>
</evidence>
<accession>A0A1I5XT35</accession>